<protein>
    <submittedName>
        <fullName evidence="1">Uncharacterized protein</fullName>
    </submittedName>
</protein>
<dbReference type="AlphaFoldDB" id="A0AAV4X6R6"/>
<organism evidence="1 2">
    <name type="scientific">Caerostris extrusa</name>
    <name type="common">Bark spider</name>
    <name type="synonym">Caerostris bankana</name>
    <dbReference type="NCBI Taxonomy" id="172846"/>
    <lineage>
        <taxon>Eukaryota</taxon>
        <taxon>Metazoa</taxon>
        <taxon>Ecdysozoa</taxon>
        <taxon>Arthropoda</taxon>
        <taxon>Chelicerata</taxon>
        <taxon>Arachnida</taxon>
        <taxon>Araneae</taxon>
        <taxon>Araneomorphae</taxon>
        <taxon>Entelegynae</taxon>
        <taxon>Araneoidea</taxon>
        <taxon>Araneidae</taxon>
        <taxon>Caerostris</taxon>
    </lineage>
</organism>
<evidence type="ECO:0000313" key="2">
    <source>
        <dbReference type="Proteomes" id="UP001054945"/>
    </source>
</evidence>
<reference evidence="1 2" key="1">
    <citation type="submission" date="2021-06" db="EMBL/GenBank/DDBJ databases">
        <title>Caerostris extrusa draft genome.</title>
        <authorList>
            <person name="Kono N."/>
            <person name="Arakawa K."/>
        </authorList>
    </citation>
    <scope>NUCLEOTIDE SEQUENCE [LARGE SCALE GENOMIC DNA]</scope>
</reference>
<name>A0AAV4X6R6_CAEEX</name>
<keyword evidence="2" id="KW-1185">Reference proteome</keyword>
<accession>A0AAV4X6R6</accession>
<gene>
    <name evidence="1" type="ORF">CEXT_70221</name>
</gene>
<evidence type="ECO:0000313" key="1">
    <source>
        <dbReference type="EMBL" id="GIY90343.1"/>
    </source>
</evidence>
<proteinExistence type="predicted"/>
<dbReference type="EMBL" id="BPLR01017312">
    <property type="protein sequence ID" value="GIY90343.1"/>
    <property type="molecule type" value="Genomic_DNA"/>
</dbReference>
<sequence>MNSHGMILPSFLSSFPDARNKPSLAKEESFPCEALEHTITQSNDDPPDISISLASSIRINSDVRFNSVVWNLDIPLGRERFLPNQRLVRDGPANHVRSRPTICKRNFSNESHSWWRSCVEEQCECFNFRGYTINSGFCLWDIFIKTCVRAFETCRSRIACIPLFRSGNWRKSHSGLPSLMH</sequence>
<dbReference type="Proteomes" id="UP001054945">
    <property type="component" value="Unassembled WGS sequence"/>
</dbReference>
<comment type="caution">
    <text evidence="1">The sequence shown here is derived from an EMBL/GenBank/DDBJ whole genome shotgun (WGS) entry which is preliminary data.</text>
</comment>